<gene>
    <name evidence="1" type="ORF">MM171B01351_0009</name>
</gene>
<sequence>MSKPKPKPVATDDLQNLHHVVGHDPRKTIKELQNLLGFSDETQVIHYALATLRDQMMPRYQADNGPVPDAMLEQISKSVGSCTKGGKSLI</sequence>
<protein>
    <submittedName>
        <fullName evidence="1">Uncharacterized protein</fullName>
    </submittedName>
</protein>
<evidence type="ECO:0000313" key="1">
    <source>
        <dbReference type="EMBL" id="QJB02358.1"/>
    </source>
</evidence>
<dbReference type="AlphaFoldDB" id="A0A6M3M4X2"/>
<accession>A0A6M3M4X2</accession>
<reference evidence="1" key="1">
    <citation type="submission" date="2020-03" db="EMBL/GenBank/DDBJ databases">
        <title>The deep terrestrial virosphere.</title>
        <authorList>
            <person name="Holmfeldt K."/>
            <person name="Nilsson E."/>
            <person name="Simone D."/>
            <person name="Lopez-Fernandez M."/>
            <person name="Wu X."/>
            <person name="de Brujin I."/>
            <person name="Lundin D."/>
            <person name="Andersson A."/>
            <person name="Bertilsson S."/>
            <person name="Dopson M."/>
        </authorList>
    </citation>
    <scope>NUCLEOTIDE SEQUENCE</scope>
    <source>
        <strain evidence="1">MM171B01351</strain>
    </source>
</reference>
<dbReference type="EMBL" id="MT143777">
    <property type="protein sequence ID" value="QJB02358.1"/>
    <property type="molecule type" value="Genomic_DNA"/>
</dbReference>
<proteinExistence type="predicted"/>
<name>A0A6M3M4X2_9ZZZZ</name>
<organism evidence="1">
    <name type="scientific">viral metagenome</name>
    <dbReference type="NCBI Taxonomy" id="1070528"/>
    <lineage>
        <taxon>unclassified sequences</taxon>
        <taxon>metagenomes</taxon>
        <taxon>organismal metagenomes</taxon>
    </lineage>
</organism>